<dbReference type="AlphaFoldDB" id="A0A8J8BBJ5"/>
<dbReference type="SUPFAM" id="SSF46785">
    <property type="entry name" value="Winged helix' DNA-binding domain"/>
    <property type="match status" value="1"/>
</dbReference>
<reference evidence="5" key="1">
    <citation type="submission" date="2021-04" db="EMBL/GenBank/DDBJ databases">
        <authorList>
            <person name="Yoon J."/>
        </authorList>
    </citation>
    <scope>NUCLEOTIDE SEQUENCE</scope>
    <source>
        <strain evidence="5">KMU-90</strain>
    </source>
</reference>
<dbReference type="Gene3D" id="1.20.120.530">
    <property type="entry name" value="GntR ligand-binding domain-like"/>
    <property type="match status" value="1"/>
</dbReference>
<name>A0A8J8BBJ5_9RHOB</name>
<dbReference type="RefSeq" id="WP_212538216.1">
    <property type="nucleotide sequence ID" value="NZ_JAGTUU010000008.1"/>
</dbReference>
<dbReference type="SMART" id="SM00345">
    <property type="entry name" value="HTH_GNTR"/>
    <property type="match status" value="1"/>
</dbReference>
<dbReference type="InterPro" id="IPR011711">
    <property type="entry name" value="GntR_C"/>
</dbReference>
<evidence type="ECO:0000256" key="2">
    <source>
        <dbReference type="ARBA" id="ARBA00023125"/>
    </source>
</evidence>
<evidence type="ECO:0000256" key="3">
    <source>
        <dbReference type="ARBA" id="ARBA00023163"/>
    </source>
</evidence>
<dbReference type="Pfam" id="PF07729">
    <property type="entry name" value="FCD"/>
    <property type="match status" value="1"/>
</dbReference>
<dbReference type="InterPro" id="IPR036390">
    <property type="entry name" value="WH_DNA-bd_sf"/>
</dbReference>
<comment type="caution">
    <text evidence="5">The sequence shown here is derived from an EMBL/GenBank/DDBJ whole genome shotgun (WGS) entry which is preliminary data.</text>
</comment>
<dbReference type="GO" id="GO:0003700">
    <property type="term" value="F:DNA-binding transcription factor activity"/>
    <property type="evidence" value="ECO:0007669"/>
    <property type="project" value="InterPro"/>
</dbReference>
<evidence type="ECO:0000313" key="6">
    <source>
        <dbReference type="Proteomes" id="UP000681356"/>
    </source>
</evidence>
<dbReference type="Proteomes" id="UP000681356">
    <property type="component" value="Unassembled WGS sequence"/>
</dbReference>
<dbReference type="InterPro" id="IPR036388">
    <property type="entry name" value="WH-like_DNA-bd_sf"/>
</dbReference>
<dbReference type="EMBL" id="JAGTUU010000008">
    <property type="protein sequence ID" value="MBS0126273.1"/>
    <property type="molecule type" value="Genomic_DNA"/>
</dbReference>
<accession>A0A8J8BBJ5</accession>
<evidence type="ECO:0000259" key="4">
    <source>
        <dbReference type="PROSITE" id="PS50949"/>
    </source>
</evidence>
<dbReference type="InterPro" id="IPR000524">
    <property type="entry name" value="Tscrpt_reg_HTH_GntR"/>
</dbReference>
<gene>
    <name evidence="5" type="ORF">KB874_19490</name>
</gene>
<sequence length="215" mass="24088">METIKPPKSLTDQTYDILLDAICTGELSPGDRLNQDDIANRLNVSRQPVISAISMLRANGFVEDTGRRGVIVTQVEAELFHPILEFRRVVEPFAAELAASRFPSHARDEAAIVLRRGAEAAARSNIVELVQTDIEFHEMIYSWSANPVIDTSMRVNWHHIRRYMGHVLRDLGGTSRIWAEHAAIVEAILSGDAQAARQEMHHHIETAGHRMINAL</sequence>
<dbReference type="SMART" id="SM00895">
    <property type="entry name" value="FCD"/>
    <property type="match status" value="1"/>
</dbReference>
<proteinExistence type="predicted"/>
<organism evidence="5 6">
    <name type="scientific">Thetidibacter halocola</name>
    <dbReference type="NCBI Taxonomy" id="2827239"/>
    <lineage>
        <taxon>Bacteria</taxon>
        <taxon>Pseudomonadati</taxon>
        <taxon>Pseudomonadota</taxon>
        <taxon>Alphaproteobacteria</taxon>
        <taxon>Rhodobacterales</taxon>
        <taxon>Roseobacteraceae</taxon>
        <taxon>Thetidibacter</taxon>
    </lineage>
</organism>
<evidence type="ECO:0000256" key="1">
    <source>
        <dbReference type="ARBA" id="ARBA00023015"/>
    </source>
</evidence>
<dbReference type="PANTHER" id="PTHR43537">
    <property type="entry name" value="TRANSCRIPTIONAL REGULATOR, GNTR FAMILY"/>
    <property type="match status" value="1"/>
</dbReference>
<dbReference type="Gene3D" id="1.10.10.10">
    <property type="entry name" value="Winged helix-like DNA-binding domain superfamily/Winged helix DNA-binding domain"/>
    <property type="match status" value="1"/>
</dbReference>
<keyword evidence="6" id="KW-1185">Reference proteome</keyword>
<keyword evidence="1" id="KW-0805">Transcription regulation</keyword>
<protein>
    <submittedName>
        <fullName evidence="5">GntR family transcriptional regulator</fullName>
    </submittedName>
</protein>
<feature type="domain" description="HTH gntR-type" evidence="4">
    <location>
        <begin position="8"/>
        <end position="75"/>
    </location>
</feature>
<dbReference type="CDD" id="cd07377">
    <property type="entry name" value="WHTH_GntR"/>
    <property type="match status" value="1"/>
</dbReference>
<keyword evidence="3" id="KW-0804">Transcription</keyword>
<keyword evidence="2" id="KW-0238">DNA-binding</keyword>
<dbReference type="PANTHER" id="PTHR43537:SF45">
    <property type="entry name" value="GNTR FAMILY REGULATORY PROTEIN"/>
    <property type="match status" value="1"/>
</dbReference>
<dbReference type="InterPro" id="IPR008920">
    <property type="entry name" value="TF_FadR/GntR_C"/>
</dbReference>
<dbReference type="GO" id="GO:0003677">
    <property type="term" value="F:DNA binding"/>
    <property type="evidence" value="ECO:0007669"/>
    <property type="project" value="UniProtKB-KW"/>
</dbReference>
<dbReference type="Pfam" id="PF00392">
    <property type="entry name" value="GntR"/>
    <property type="match status" value="1"/>
</dbReference>
<dbReference type="PROSITE" id="PS50949">
    <property type="entry name" value="HTH_GNTR"/>
    <property type="match status" value="1"/>
</dbReference>
<evidence type="ECO:0000313" key="5">
    <source>
        <dbReference type="EMBL" id="MBS0126273.1"/>
    </source>
</evidence>
<dbReference type="SUPFAM" id="SSF48008">
    <property type="entry name" value="GntR ligand-binding domain-like"/>
    <property type="match status" value="1"/>
</dbReference>